<evidence type="ECO:0000256" key="3">
    <source>
        <dbReference type="ARBA" id="ARBA00009370"/>
    </source>
</evidence>
<evidence type="ECO:0000256" key="7">
    <source>
        <dbReference type="RuleBase" id="RU362042"/>
    </source>
</evidence>
<dbReference type="Pfam" id="PF10502">
    <property type="entry name" value="Peptidase_S26"/>
    <property type="match status" value="1"/>
</dbReference>
<comment type="subcellular location">
    <subcellularLocation>
        <location evidence="2">Cell membrane</location>
        <topology evidence="2">Single-pass type II membrane protein</topology>
    </subcellularLocation>
    <subcellularLocation>
        <location evidence="7">Membrane</location>
        <topology evidence="7">Single-pass type II membrane protein</topology>
    </subcellularLocation>
</comment>
<evidence type="ECO:0000313" key="9">
    <source>
        <dbReference type="EMBL" id="MFC0559620.1"/>
    </source>
</evidence>
<dbReference type="InterPro" id="IPR000223">
    <property type="entry name" value="Pept_S26A_signal_pept_1"/>
</dbReference>
<evidence type="ECO:0000256" key="4">
    <source>
        <dbReference type="ARBA" id="ARBA00013208"/>
    </source>
</evidence>
<dbReference type="PANTHER" id="PTHR43390">
    <property type="entry name" value="SIGNAL PEPTIDASE I"/>
    <property type="match status" value="1"/>
</dbReference>
<dbReference type="PROSITE" id="PS00501">
    <property type="entry name" value="SPASE_I_1"/>
    <property type="match status" value="1"/>
</dbReference>
<comment type="caution">
    <text evidence="9">The sequence shown here is derived from an EMBL/GenBank/DDBJ whole genome shotgun (WGS) entry which is preliminary data.</text>
</comment>
<keyword evidence="7" id="KW-0812">Transmembrane</keyword>
<dbReference type="PRINTS" id="PR00727">
    <property type="entry name" value="LEADERPTASE"/>
</dbReference>
<dbReference type="InterPro" id="IPR019758">
    <property type="entry name" value="Pept_S26A_signal_pept_1_CS"/>
</dbReference>
<keyword evidence="7" id="KW-1133">Transmembrane helix</keyword>
<sequence>MITIHTKTIHYVKWGNAILLAFLLASWINIFLIQPYVVSGSSMEPTLTGEDLLDTDKVGDRIIVFKSAYTLGNIPEYGEMVIIDSRVNYIRTFKDQIFDSPFLSLFADKREKGNIWIKRVIGEAGDTIEFNNGNIYRNGELLVEDYIKEEMNVTNDVFVIPDNHVFVMGDNRNNSSDSRAIGPIPIENLVGKVVLRFYPFDRINLL</sequence>
<feature type="transmembrane region" description="Helical" evidence="7">
    <location>
        <begin position="12"/>
        <end position="33"/>
    </location>
</feature>
<dbReference type="SUPFAM" id="SSF51306">
    <property type="entry name" value="LexA/Signal peptidase"/>
    <property type="match status" value="1"/>
</dbReference>
<dbReference type="CDD" id="cd06530">
    <property type="entry name" value="S26_SPase_I"/>
    <property type="match status" value="1"/>
</dbReference>
<feature type="domain" description="Peptidase S26" evidence="8">
    <location>
        <begin position="13"/>
        <end position="198"/>
    </location>
</feature>
<evidence type="ECO:0000313" key="10">
    <source>
        <dbReference type="Proteomes" id="UP001589833"/>
    </source>
</evidence>
<dbReference type="GO" id="GO:0009003">
    <property type="term" value="F:signal peptidase activity"/>
    <property type="evidence" value="ECO:0007669"/>
    <property type="project" value="UniProtKB-EC"/>
</dbReference>
<accession>A0ABV6NFT8</accession>
<dbReference type="Proteomes" id="UP001589833">
    <property type="component" value="Unassembled WGS sequence"/>
</dbReference>
<comment type="catalytic activity">
    <reaction evidence="1 7">
        <text>Cleavage of hydrophobic, N-terminal signal or leader sequences from secreted and periplasmic proteins.</text>
        <dbReference type="EC" id="3.4.21.89"/>
    </reaction>
</comment>
<evidence type="ECO:0000259" key="8">
    <source>
        <dbReference type="Pfam" id="PF10502"/>
    </source>
</evidence>
<evidence type="ECO:0000256" key="1">
    <source>
        <dbReference type="ARBA" id="ARBA00000677"/>
    </source>
</evidence>
<evidence type="ECO:0000256" key="5">
    <source>
        <dbReference type="ARBA" id="ARBA00022670"/>
    </source>
</evidence>
<dbReference type="NCBIfam" id="TIGR02227">
    <property type="entry name" value="sigpep_I_bact"/>
    <property type="match status" value="1"/>
</dbReference>
<protein>
    <recommendedName>
        <fullName evidence="4 7">Signal peptidase I</fullName>
        <ecNumber evidence="4 7">3.4.21.89</ecNumber>
    </recommendedName>
</protein>
<reference evidence="9 10" key="1">
    <citation type="submission" date="2024-09" db="EMBL/GenBank/DDBJ databases">
        <authorList>
            <person name="Sun Q."/>
            <person name="Mori K."/>
        </authorList>
    </citation>
    <scope>NUCLEOTIDE SEQUENCE [LARGE SCALE GENOMIC DNA]</scope>
    <source>
        <strain evidence="9 10">NCAIM B.02301</strain>
    </source>
</reference>
<keyword evidence="10" id="KW-1185">Reference proteome</keyword>
<dbReference type="EMBL" id="JBHLTR010000015">
    <property type="protein sequence ID" value="MFC0559620.1"/>
    <property type="molecule type" value="Genomic_DNA"/>
</dbReference>
<dbReference type="Gene3D" id="2.10.109.10">
    <property type="entry name" value="Umud Fragment, subunit A"/>
    <property type="match status" value="1"/>
</dbReference>
<dbReference type="EC" id="3.4.21.89" evidence="4 7"/>
<dbReference type="InterPro" id="IPR019756">
    <property type="entry name" value="Pept_S26A_signal_pept_1_Ser-AS"/>
</dbReference>
<keyword evidence="6 7" id="KW-0378">Hydrolase</keyword>
<name>A0ABV6NFT8_9BACI</name>
<keyword evidence="7" id="KW-0472">Membrane</keyword>
<evidence type="ECO:0000256" key="2">
    <source>
        <dbReference type="ARBA" id="ARBA00004401"/>
    </source>
</evidence>
<keyword evidence="5 7" id="KW-0645">Protease</keyword>
<dbReference type="PANTHER" id="PTHR43390:SF1">
    <property type="entry name" value="CHLOROPLAST PROCESSING PEPTIDASE"/>
    <property type="match status" value="1"/>
</dbReference>
<gene>
    <name evidence="9" type="primary">lepB</name>
    <name evidence="9" type="ORF">ACFFH4_11240</name>
</gene>
<organism evidence="9 10">
    <name type="scientific">Halalkalibacter alkalisediminis</name>
    <dbReference type="NCBI Taxonomy" id="935616"/>
    <lineage>
        <taxon>Bacteria</taxon>
        <taxon>Bacillati</taxon>
        <taxon>Bacillota</taxon>
        <taxon>Bacilli</taxon>
        <taxon>Bacillales</taxon>
        <taxon>Bacillaceae</taxon>
        <taxon>Halalkalibacter</taxon>
    </lineage>
</organism>
<evidence type="ECO:0000256" key="6">
    <source>
        <dbReference type="ARBA" id="ARBA00022801"/>
    </source>
</evidence>
<dbReference type="RefSeq" id="WP_273847735.1">
    <property type="nucleotide sequence ID" value="NZ_JAQQWT010000032.1"/>
</dbReference>
<dbReference type="PROSITE" id="PS00761">
    <property type="entry name" value="SPASE_I_3"/>
    <property type="match status" value="1"/>
</dbReference>
<dbReference type="InterPro" id="IPR036286">
    <property type="entry name" value="LexA/Signal_pep-like_sf"/>
</dbReference>
<comment type="similarity">
    <text evidence="3 7">Belongs to the peptidase S26 family.</text>
</comment>
<dbReference type="InterPro" id="IPR019533">
    <property type="entry name" value="Peptidase_S26"/>
</dbReference>
<proteinExistence type="inferred from homology"/>